<gene>
    <name evidence="2" type="ORF">BKA15_003831</name>
</gene>
<dbReference type="AlphaFoldDB" id="A0A7Y9I968"/>
<dbReference type="Proteomes" id="UP000569914">
    <property type="component" value="Unassembled WGS sequence"/>
</dbReference>
<reference evidence="2 3" key="1">
    <citation type="submission" date="2020-07" db="EMBL/GenBank/DDBJ databases">
        <title>Sequencing the genomes of 1000 actinobacteria strains.</title>
        <authorList>
            <person name="Klenk H.-P."/>
        </authorList>
    </citation>
    <scope>NUCLEOTIDE SEQUENCE [LARGE SCALE GENOMIC DNA]</scope>
    <source>
        <strain evidence="2 3">DSM 22083</strain>
    </source>
</reference>
<organism evidence="2 3">
    <name type="scientific">Microlunatus parietis</name>
    <dbReference type="NCBI Taxonomy" id="682979"/>
    <lineage>
        <taxon>Bacteria</taxon>
        <taxon>Bacillati</taxon>
        <taxon>Actinomycetota</taxon>
        <taxon>Actinomycetes</taxon>
        <taxon>Propionibacteriales</taxon>
        <taxon>Propionibacteriaceae</taxon>
        <taxon>Microlunatus</taxon>
    </lineage>
</organism>
<dbReference type="EMBL" id="JACCBU010000001">
    <property type="protein sequence ID" value="NYE72502.1"/>
    <property type="molecule type" value="Genomic_DNA"/>
</dbReference>
<proteinExistence type="predicted"/>
<protein>
    <recommendedName>
        <fullName evidence="4">Secreted protein</fullName>
    </recommendedName>
</protein>
<evidence type="ECO:0008006" key="4">
    <source>
        <dbReference type="Google" id="ProtNLM"/>
    </source>
</evidence>
<accession>A0A7Y9I968</accession>
<sequence length="147" mass="15303">MTRILAGAAGVAATAAMLSIGPAPAAADTRASCGSDSGGKNVTAKYGSNYVAKFCARGEKLHVSDGVTDGKAAYAYVRVLRPDPHSPDGWIHYDSDSFKVPWRATYGLDSPDSASGITEGYPVGVQVCKGAKKKDESNCSKMVWGRA</sequence>
<evidence type="ECO:0000313" key="2">
    <source>
        <dbReference type="EMBL" id="NYE72502.1"/>
    </source>
</evidence>
<feature type="chain" id="PRO_5039059845" description="Secreted protein" evidence="1">
    <location>
        <begin position="26"/>
        <end position="147"/>
    </location>
</feature>
<keyword evidence="1" id="KW-0732">Signal</keyword>
<feature type="signal peptide" evidence="1">
    <location>
        <begin position="1"/>
        <end position="25"/>
    </location>
</feature>
<evidence type="ECO:0000313" key="3">
    <source>
        <dbReference type="Proteomes" id="UP000569914"/>
    </source>
</evidence>
<name>A0A7Y9I968_9ACTN</name>
<keyword evidence="3" id="KW-1185">Reference proteome</keyword>
<evidence type="ECO:0000256" key="1">
    <source>
        <dbReference type="SAM" id="SignalP"/>
    </source>
</evidence>
<comment type="caution">
    <text evidence="2">The sequence shown here is derived from an EMBL/GenBank/DDBJ whole genome shotgun (WGS) entry which is preliminary data.</text>
</comment>
<dbReference type="RefSeq" id="WP_179753346.1">
    <property type="nucleotide sequence ID" value="NZ_JACCBU010000001.1"/>
</dbReference>